<reference evidence="22" key="1">
    <citation type="journal article" date="2019" name="Int. J. Syst. Evol. Microbiol.">
        <title>The Global Catalogue of Microorganisms (GCM) 10K type strain sequencing project: providing services to taxonomists for standard genome sequencing and annotation.</title>
        <authorList>
            <consortium name="The Broad Institute Genomics Platform"/>
            <consortium name="The Broad Institute Genome Sequencing Center for Infectious Disease"/>
            <person name="Wu L."/>
            <person name="Ma J."/>
        </authorList>
    </citation>
    <scope>NUCLEOTIDE SEQUENCE [LARGE SCALE GENOMIC DNA]</scope>
    <source>
        <strain evidence="22">CGMCC 1.10698</strain>
    </source>
</reference>
<evidence type="ECO:0000256" key="3">
    <source>
        <dbReference type="ARBA" id="ARBA00007316"/>
    </source>
</evidence>
<dbReference type="InterPro" id="IPR050445">
    <property type="entry name" value="Bact_polysacc_biosynth/exp"/>
</dbReference>
<feature type="region of interest" description="Disordered" evidence="17">
    <location>
        <begin position="463"/>
        <end position="487"/>
    </location>
</feature>
<evidence type="ECO:0000256" key="6">
    <source>
        <dbReference type="ARBA" id="ARBA00022475"/>
    </source>
</evidence>
<comment type="similarity">
    <text evidence="2">Belongs to the CpsC/CapA family.</text>
</comment>
<feature type="transmembrane region" description="Helical" evidence="18">
    <location>
        <begin position="186"/>
        <end position="207"/>
    </location>
</feature>
<feature type="transmembrane region" description="Helical" evidence="18">
    <location>
        <begin position="78"/>
        <end position="95"/>
    </location>
</feature>
<evidence type="ECO:0000256" key="7">
    <source>
        <dbReference type="ARBA" id="ARBA00022519"/>
    </source>
</evidence>
<comment type="similarity">
    <text evidence="3">Belongs to the CpsD/CapB family.</text>
</comment>
<evidence type="ECO:0000256" key="14">
    <source>
        <dbReference type="ARBA" id="ARBA00023136"/>
    </source>
</evidence>
<gene>
    <name evidence="21" type="ORF">ACFOW9_14495</name>
</gene>
<evidence type="ECO:0000256" key="13">
    <source>
        <dbReference type="ARBA" id="ARBA00022989"/>
    </source>
</evidence>
<keyword evidence="15" id="KW-0829">Tyrosine-protein kinase</keyword>
<dbReference type="Pfam" id="PF02706">
    <property type="entry name" value="Wzz"/>
    <property type="match status" value="1"/>
</dbReference>
<feature type="compositionally biased region" description="Polar residues" evidence="17">
    <location>
        <begin position="471"/>
        <end position="480"/>
    </location>
</feature>
<comment type="subcellular location">
    <subcellularLocation>
        <location evidence="1">Cell inner membrane</location>
        <topology evidence="1">Multi-pass membrane protein</topology>
    </subcellularLocation>
</comment>
<proteinExistence type="inferred from homology"/>
<feature type="domain" description="Polysaccharide chain length determinant N-terminal" evidence="19">
    <location>
        <begin position="14"/>
        <end position="96"/>
    </location>
</feature>
<dbReference type="CDD" id="cd05387">
    <property type="entry name" value="BY-kinase"/>
    <property type="match status" value="1"/>
</dbReference>
<dbReference type="PANTHER" id="PTHR32309:SF13">
    <property type="entry name" value="FERRIC ENTEROBACTIN TRANSPORT PROTEIN FEPE"/>
    <property type="match status" value="1"/>
</dbReference>
<dbReference type="RefSeq" id="WP_230065952.1">
    <property type="nucleotide sequence ID" value="NZ_BAABLL010000010.1"/>
</dbReference>
<dbReference type="EC" id="2.7.10.2" evidence="5"/>
<comment type="caution">
    <text evidence="21">The sequence shown here is derived from an EMBL/GenBank/DDBJ whole genome shotgun (WGS) entry which is preliminary data.</text>
</comment>
<evidence type="ECO:0000256" key="8">
    <source>
        <dbReference type="ARBA" id="ARBA00022679"/>
    </source>
</evidence>
<dbReference type="GO" id="GO:0004715">
    <property type="term" value="F:non-membrane spanning protein tyrosine kinase activity"/>
    <property type="evidence" value="ECO:0007669"/>
    <property type="project" value="UniProtKB-EC"/>
</dbReference>
<dbReference type="InterPro" id="IPR027417">
    <property type="entry name" value="P-loop_NTPase"/>
</dbReference>
<name>A0ABV8R3S5_9MICC</name>
<dbReference type="Pfam" id="PF13614">
    <property type="entry name" value="AAA_31"/>
    <property type="match status" value="1"/>
</dbReference>
<accession>A0ABV8R3S5</accession>
<evidence type="ECO:0000256" key="2">
    <source>
        <dbReference type="ARBA" id="ARBA00006683"/>
    </source>
</evidence>
<feature type="transmembrane region" description="Helical" evidence="18">
    <location>
        <begin position="23"/>
        <end position="44"/>
    </location>
</feature>
<dbReference type="EMBL" id="JBHSCQ010000022">
    <property type="protein sequence ID" value="MFC4266816.1"/>
    <property type="molecule type" value="Genomic_DNA"/>
</dbReference>
<keyword evidence="14 18" id="KW-0472">Membrane</keyword>
<evidence type="ECO:0000256" key="10">
    <source>
        <dbReference type="ARBA" id="ARBA00022741"/>
    </source>
</evidence>
<dbReference type="Proteomes" id="UP001595773">
    <property type="component" value="Unassembled WGS sequence"/>
</dbReference>
<sequence>MAPVIAVNTTRSTRLIAALRKRWYVVVIAGVVGGLGAFALSYTITPVYHASASLFFSLRTGTSGSDINQGSTYTQNQMLSYAALATSAIVVDGVSQDIGASMSKNDILRSLSVTAPQNTVILEVKADTADPSLSARIANSAADHLAKAVSQVSPVESTTNSSVVAHVIDPAIAPQFQSSPNKKQNALFGGILGVALSILAILLTALLDTRVRSVAVLKSMTERPLLGFAESTRPSRDSRPIALRLPNGSATERFRQIRAGLRFASASHATTTIAVTSAIPGEGKTVTALNLALVMAETKERILLIDADLRRPRVADYIGFEDAIGLTTVLLGDIPLHEATQRFSDTTLEILSAGSLPPNPAELLGSARMASLISQAKEIYDFVIIDTAPVLSVADVSGIAQLVDSIVLVVDASKLRQIQLEQASDVLDSAGAHVSGIILNRVRASKRRDVYYDEYKRKIPRVGTRAPGRTSVASQNSTGGTERAKTT</sequence>
<dbReference type="InterPro" id="IPR025669">
    <property type="entry name" value="AAA_dom"/>
</dbReference>
<keyword evidence="11" id="KW-0418">Kinase</keyword>
<evidence type="ECO:0000313" key="21">
    <source>
        <dbReference type="EMBL" id="MFC4266816.1"/>
    </source>
</evidence>
<organism evidence="21 22">
    <name type="scientific">Arthrobacter cryoconiti</name>
    <dbReference type="NCBI Taxonomy" id="748907"/>
    <lineage>
        <taxon>Bacteria</taxon>
        <taxon>Bacillati</taxon>
        <taxon>Actinomycetota</taxon>
        <taxon>Actinomycetes</taxon>
        <taxon>Micrococcales</taxon>
        <taxon>Micrococcaceae</taxon>
        <taxon>Arthrobacter</taxon>
    </lineage>
</organism>
<evidence type="ECO:0000256" key="16">
    <source>
        <dbReference type="ARBA" id="ARBA00051245"/>
    </source>
</evidence>
<dbReference type="InterPro" id="IPR003856">
    <property type="entry name" value="LPS_length_determ_N"/>
</dbReference>
<evidence type="ECO:0000259" key="19">
    <source>
        <dbReference type="Pfam" id="PF02706"/>
    </source>
</evidence>
<evidence type="ECO:0000256" key="1">
    <source>
        <dbReference type="ARBA" id="ARBA00004429"/>
    </source>
</evidence>
<dbReference type="SUPFAM" id="SSF52540">
    <property type="entry name" value="P-loop containing nucleoside triphosphate hydrolases"/>
    <property type="match status" value="1"/>
</dbReference>
<dbReference type="NCBIfam" id="TIGR01007">
    <property type="entry name" value="eps_fam"/>
    <property type="match status" value="1"/>
</dbReference>
<comment type="similarity">
    <text evidence="4">Belongs to the etk/wzc family.</text>
</comment>
<evidence type="ECO:0000256" key="11">
    <source>
        <dbReference type="ARBA" id="ARBA00022777"/>
    </source>
</evidence>
<evidence type="ECO:0000256" key="4">
    <source>
        <dbReference type="ARBA" id="ARBA00008883"/>
    </source>
</evidence>
<evidence type="ECO:0000256" key="18">
    <source>
        <dbReference type="SAM" id="Phobius"/>
    </source>
</evidence>
<evidence type="ECO:0000259" key="20">
    <source>
        <dbReference type="Pfam" id="PF13614"/>
    </source>
</evidence>
<evidence type="ECO:0000256" key="12">
    <source>
        <dbReference type="ARBA" id="ARBA00022840"/>
    </source>
</evidence>
<keyword evidence="6" id="KW-1003">Cell membrane</keyword>
<keyword evidence="13 18" id="KW-1133">Transmembrane helix</keyword>
<keyword evidence="12" id="KW-0067">ATP-binding</keyword>
<feature type="domain" description="AAA" evidence="20">
    <location>
        <begin position="271"/>
        <end position="414"/>
    </location>
</feature>
<evidence type="ECO:0000256" key="17">
    <source>
        <dbReference type="SAM" id="MobiDB-lite"/>
    </source>
</evidence>
<keyword evidence="8 21" id="KW-0808">Transferase</keyword>
<keyword evidence="9 18" id="KW-0812">Transmembrane</keyword>
<dbReference type="InterPro" id="IPR005702">
    <property type="entry name" value="Wzc-like_C"/>
</dbReference>
<evidence type="ECO:0000256" key="15">
    <source>
        <dbReference type="ARBA" id="ARBA00023137"/>
    </source>
</evidence>
<evidence type="ECO:0000313" key="22">
    <source>
        <dbReference type="Proteomes" id="UP001595773"/>
    </source>
</evidence>
<protein>
    <recommendedName>
        <fullName evidence="5">non-specific protein-tyrosine kinase</fullName>
        <ecNumber evidence="5">2.7.10.2</ecNumber>
    </recommendedName>
</protein>
<dbReference type="Gene3D" id="3.40.50.300">
    <property type="entry name" value="P-loop containing nucleotide triphosphate hydrolases"/>
    <property type="match status" value="1"/>
</dbReference>
<keyword evidence="22" id="KW-1185">Reference proteome</keyword>
<evidence type="ECO:0000256" key="5">
    <source>
        <dbReference type="ARBA" id="ARBA00011903"/>
    </source>
</evidence>
<evidence type="ECO:0000256" key="9">
    <source>
        <dbReference type="ARBA" id="ARBA00022692"/>
    </source>
</evidence>
<comment type="catalytic activity">
    <reaction evidence="16">
        <text>L-tyrosyl-[protein] + ATP = O-phospho-L-tyrosyl-[protein] + ADP + H(+)</text>
        <dbReference type="Rhea" id="RHEA:10596"/>
        <dbReference type="Rhea" id="RHEA-COMP:10136"/>
        <dbReference type="Rhea" id="RHEA-COMP:20101"/>
        <dbReference type="ChEBI" id="CHEBI:15378"/>
        <dbReference type="ChEBI" id="CHEBI:30616"/>
        <dbReference type="ChEBI" id="CHEBI:46858"/>
        <dbReference type="ChEBI" id="CHEBI:61978"/>
        <dbReference type="ChEBI" id="CHEBI:456216"/>
        <dbReference type="EC" id="2.7.10.2"/>
    </reaction>
</comment>
<dbReference type="PANTHER" id="PTHR32309">
    <property type="entry name" value="TYROSINE-PROTEIN KINASE"/>
    <property type="match status" value="1"/>
</dbReference>
<keyword evidence="10" id="KW-0547">Nucleotide-binding</keyword>
<keyword evidence="7" id="KW-0997">Cell inner membrane</keyword>